<evidence type="ECO:0000256" key="1">
    <source>
        <dbReference type="SAM" id="MobiDB-lite"/>
    </source>
</evidence>
<proteinExistence type="predicted"/>
<protein>
    <submittedName>
        <fullName evidence="2">13897_t:CDS:1</fullName>
    </submittedName>
</protein>
<organism evidence="2 3">
    <name type="scientific">Ambispora leptoticha</name>
    <dbReference type="NCBI Taxonomy" id="144679"/>
    <lineage>
        <taxon>Eukaryota</taxon>
        <taxon>Fungi</taxon>
        <taxon>Fungi incertae sedis</taxon>
        <taxon>Mucoromycota</taxon>
        <taxon>Glomeromycotina</taxon>
        <taxon>Glomeromycetes</taxon>
        <taxon>Archaeosporales</taxon>
        <taxon>Ambisporaceae</taxon>
        <taxon>Ambispora</taxon>
    </lineage>
</organism>
<dbReference type="OrthoDB" id="2318109at2759"/>
<feature type="region of interest" description="Disordered" evidence="1">
    <location>
        <begin position="413"/>
        <end position="435"/>
    </location>
</feature>
<reference evidence="2" key="1">
    <citation type="submission" date="2021-06" db="EMBL/GenBank/DDBJ databases">
        <authorList>
            <person name="Kallberg Y."/>
            <person name="Tangrot J."/>
            <person name="Rosling A."/>
        </authorList>
    </citation>
    <scope>NUCLEOTIDE SEQUENCE</scope>
    <source>
        <strain evidence="2">FL130A</strain>
    </source>
</reference>
<dbReference type="AlphaFoldDB" id="A0A9N8VMR8"/>
<evidence type="ECO:0000313" key="3">
    <source>
        <dbReference type="Proteomes" id="UP000789508"/>
    </source>
</evidence>
<feature type="compositionally biased region" description="Polar residues" evidence="1">
    <location>
        <begin position="413"/>
        <end position="426"/>
    </location>
</feature>
<dbReference type="EMBL" id="CAJVPS010000126">
    <property type="protein sequence ID" value="CAG8455340.1"/>
    <property type="molecule type" value="Genomic_DNA"/>
</dbReference>
<sequence>MNGNNNASNGSTARNSNNHNNNKSWSTGAGAEWEEWMKGMMFRFATVIVGQENTNRFRQSAESFRFRHFSASNANANVNNNNPTKQMLLQKACSKTIPTFIRLYNPNLLRLNVKNFFSRGCIRPYTIKRTCNDTLGSSTDFSLSTTCIYGASHNRKFMLPHSSSVVLASQISIVRNYSEFRSLRQQFKNHWGRSLNGEDWKSTALAIGGATLTFFLLPHLLTFVLNGALAYGVYRLIKSGLHHYYQLKRIQDVASGDRRLKSFSDLFSIRPATRRDGDFIDGGRAGLGGGLTNLFESLFIPFSSSVHVDRLYELAITELLRNKQYRDILERDLGSLSPENVQFSKPYSISMAGVSAFDSLQGGYQENKVEIEFSGMTPIDEEVIVRATGFLTAGNVSLGELIVYLPTIGRQSSISMSDASSPNSSIPEAEFRDIK</sequence>
<accession>A0A9N8VMR8</accession>
<evidence type="ECO:0000313" key="2">
    <source>
        <dbReference type="EMBL" id="CAG8455340.1"/>
    </source>
</evidence>
<gene>
    <name evidence="2" type="ORF">ALEPTO_LOCUS1251</name>
</gene>
<keyword evidence="3" id="KW-1185">Reference proteome</keyword>
<dbReference type="Proteomes" id="UP000789508">
    <property type="component" value="Unassembled WGS sequence"/>
</dbReference>
<comment type="caution">
    <text evidence="2">The sequence shown here is derived from an EMBL/GenBank/DDBJ whole genome shotgun (WGS) entry which is preliminary data.</text>
</comment>
<name>A0A9N8VMR8_9GLOM</name>
<feature type="region of interest" description="Disordered" evidence="1">
    <location>
        <begin position="1"/>
        <end position="26"/>
    </location>
</feature>